<evidence type="ECO:0000256" key="6">
    <source>
        <dbReference type="SAM" id="Phobius"/>
    </source>
</evidence>
<gene>
    <name evidence="7" type="primary">yfcC</name>
    <name evidence="7" type="ORF">D0435_08820</name>
</gene>
<evidence type="ECO:0000256" key="1">
    <source>
        <dbReference type="ARBA" id="ARBA00004651"/>
    </source>
</evidence>
<keyword evidence="8" id="KW-1185">Reference proteome</keyword>
<feature type="transmembrane region" description="Helical" evidence="6">
    <location>
        <begin position="314"/>
        <end position="332"/>
    </location>
</feature>
<dbReference type="PANTHER" id="PTHR43652">
    <property type="entry name" value="BASIC AMINO ACID ANTIPORTER YFCC-RELATED"/>
    <property type="match status" value="1"/>
</dbReference>
<dbReference type="InterPro" id="IPR018385">
    <property type="entry name" value="C4_dicarb_anaerob_car-like"/>
</dbReference>
<dbReference type="AlphaFoldDB" id="A0A845QHZ0"/>
<feature type="transmembrane region" description="Helical" evidence="6">
    <location>
        <begin position="196"/>
        <end position="214"/>
    </location>
</feature>
<evidence type="ECO:0000313" key="7">
    <source>
        <dbReference type="EMBL" id="NBH61752.1"/>
    </source>
</evidence>
<keyword evidence="3 6" id="KW-0812">Transmembrane</keyword>
<feature type="transmembrane region" description="Helical" evidence="6">
    <location>
        <begin position="140"/>
        <end position="157"/>
    </location>
</feature>
<name>A0A845QHZ0_9FIRM</name>
<keyword evidence="4 6" id="KW-1133">Transmembrane helix</keyword>
<dbReference type="PANTHER" id="PTHR43652:SF2">
    <property type="entry name" value="BASIC AMINO ACID ANTIPORTER YFCC-RELATED"/>
    <property type="match status" value="1"/>
</dbReference>
<keyword evidence="5 6" id="KW-0472">Membrane</keyword>
<keyword evidence="2" id="KW-1003">Cell membrane</keyword>
<evidence type="ECO:0000313" key="8">
    <source>
        <dbReference type="Proteomes" id="UP000446866"/>
    </source>
</evidence>
<accession>A0A845QHZ0</accession>
<feature type="transmembrane region" description="Helical" evidence="6">
    <location>
        <begin position="255"/>
        <end position="277"/>
    </location>
</feature>
<evidence type="ECO:0000256" key="2">
    <source>
        <dbReference type="ARBA" id="ARBA00022475"/>
    </source>
</evidence>
<dbReference type="GO" id="GO:0005886">
    <property type="term" value="C:plasma membrane"/>
    <property type="evidence" value="ECO:0007669"/>
    <property type="project" value="UniProtKB-SubCell"/>
</dbReference>
<dbReference type="InterPro" id="IPR051679">
    <property type="entry name" value="DASS-Related_Transporters"/>
</dbReference>
<feature type="transmembrane region" description="Helical" evidence="6">
    <location>
        <begin position="438"/>
        <end position="460"/>
    </location>
</feature>
<dbReference type="EMBL" id="QXWK01000015">
    <property type="protein sequence ID" value="NBH61752.1"/>
    <property type="molecule type" value="Genomic_DNA"/>
</dbReference>
<protein>
    <submittedName>
        <fullName evidence="7">Putative basic amino acid antiporter YfcC</fullName>
    </submittedName>
</protein>
<dbReference type="RefSeq" id="WP_160202038.1">
    <property type="nucleotide sequence ID" value="NZ_QXWK01000015.1"/>
</dbReference>
<feature type="transmembrane region" description="Helical" evidence="6">
    <location>
        <begin position="116"/>
        <end position="134"/>
    </location>
</feature>
<dbReference type="Pfam" id="PF03606">
    <property type="entry name" value="DcuC"/>
    <property type="match status" value="1"/>
</dbReference>
<evidence type="ECO:0000256" key="4">
    <source>
        <dbReference type="ARBA" id="ARBA00022989"/>
    </source>
</evidence>
<feature type="transmembrane region" description="Helical" evidence="6">
    <location>
        <begin position="162"/>
        <end position="184"/>
    </location>
</feature>
<comment type="caution">
    <text evidence="7">The sequence shown here is derived from an EMBL/GenBank/DDBJ whole genome shotgun (WGS) entry which is preliminary data.</text>
</comment>
<dbReference type="Proteomes" id="UP000446866">
    <property type="component" value="Unassembled WGS sequence"/>
</dbReference>
<evidence type="ECO:0000256" key="3">
    <source>
        <dbReference type="ARBA" id="ARBA00022692"/>
    </source>
</evidence>
<sequence>MKETKKRFKVPHTYVILSIVVLIMTVCTWILPTGEYDRVEVDGRTVVDASSYHAVDANPIGFFDLFKEIPKGFNDGATVIFFIFCTAGMFNIIMASGAIERGIGKLALATRGKEKLLIPVVMAVFALAGATFGINEETIIFVPVGIALARALGYDAIVGMSIVMLGASIGFSSGIMNAFTVGVAQGIAELPIFSGYGLRIAVWVVMLIVTVIYVSRYAKKVKGNPTLSYVRDLEVEEHGQSMNLDTLEKMNKRDILILLWVSICFSIMIFGTFNYGWYMTELFAMFVIMGIGAGILAGFGPSKIATEFVNGAKSIVFGALVVGVARTILMVMSDGMIIDSVLHALSGVIAYLPKSVAAVGMLFVQAITNFFIPSGSGQAAATMPLMTPLADVLGLTRQTAVLAFQFGDGFTNNIIPTSSVLMGCLAAAHIPYEKWVKYIAPLMGIWVCICAVFMIIATAINYGPF</sequence>
<proteinExistence type="predicted"/>
<feature type="transmembrane region" description="Helical" evidence="6">
    <location>
        <begin position="344"/>
        <end position="364"/>
    </location>
</feature>
<comment type="subcellular location">
    <subcellularLocation>
        <location evidence="1">Cell membrane</location>
        <topology evidence="1">Multi-pass membrane protein</topology>
    </subcellularLocation>
</comment>
<feature type="transmembrane region" description="Helical" evidence="6">
    <location>
        <begin position="76"/>
        <end position="95"/>
    </location>
</feature>
<feature type="transmembrane region" description="Helical" evidence="6">
    <location>
        <begin position="283"/>
        <end position="302"/>
    </location>
</feature>
<organism evidence="7 8">
    <name type="scientific">Anaerotruncus colihominis</name>
    <dbReference type="NCBI Taxonomy" id="169435"/>
    <lineage>
        <taxon>Bacteria</taxon>
        <taxon>Bacillati</taxon>
        <taxon>Bacillota</taxon>
        <taxon>Clostridia</taxon>
        <taxon>Eubacteriales</taxon>
        <taxon>Oscillospiraceae</taxon>
        <taxon>Anaerotruncus</taxon>
    </lineage>
</organism>
<evidence type="ECO:0000256" key="5">
    <source>
        <dbReference type="ARBA" id="ARBA00023136"/>
    </source>
</evidence>
<feature type="transmembrane region" description="Helical" evidence="6">
    <location>
        <begin position="12"/>
        <end position="31"/>
    </location>
</feature>
<reference evidence="7 8" key="1">
    <citation type="submission" date="2018-08" db="EMBL/GenBank/DDBJ databases">
        <title>Murine metabolic-syndrome-specific gut microbial biobank.</title>
        <authorList>
            <person name="Liu C."/>
        </authorList>
    </citation>
    <scope>NUCLEOTIDE SEQUENCE [LARGE SCALE GENOMIC DNA]</scope>
    <source>
        <strain evidence="7 8">28</strain>
    </source>
</reference>